<evidence type="ECO:0000256" key="1">
    <source>
        <dbReference type="ARBA" id="ARBA00009477"/>
    </source>
</evidence>
<evidence type="ECO:0000313" key="4">
    <source>
        <dbReference type="EMBL" id="KRO92108.1"/>
    </source>
</evidence>
<dbReference type="PANTHER" id="PTHR30469:SF12">
    <property type="entry name" value="MULTIDRUG RESISTANCE PROTEIN MDTA"/>
    <property type="match status" value="1"/>
</dbReference>
<reference evidence="4 5" key="1">
    <citation type="submission" date="2015-10" db="EMBL/GenBank/DDBJ databases">
        <title>Metagenome-Assembled Genomes uncover a global brackish microbiome.</title>
        <authorList>
            <person name="Hugerth L.W."/>
            <person name="Larsson J."/>
            <person name="Alneberg J."/>
            <person name="Lindh M.V."/>
            <person name="Legrand C."/>
            <person name="Pinhassi J."/>
            <person name="Andersson A.F."/>
        </authorList>
    </citation>
    <scope>NUCLEOTIDE SEQUENCE [LARGE SCALE GENOMIC DNA]</scope>
    <source>
        <strain evidence="4">BACL26 MAG-121220-bin70</strain>
    </source>
</reference>
<evidence type="ECO:0000259" key="3">
    <source>
        <dbReference type="Pfam" id="PF25917"/>
    </source>
</evidence>
<dbReference type="NCBIfam" id="TIGR01730">
    <property type="entry name" value="RND_mfp"/>
    <property type="match status" value="1"/>
</dbReference>
<dbReference type="Pfam" id="PF25917">
    <property type="entry name" value="BSH_RND"/>
    <property type="match status" value="1"/>
</dbReference>
<dbReference type="GO" id="GO:0015562">
    <property type="term" value="F:efflux transmembrane transporter activity"/>
    <property type="evidence" value="ECO:0007669"/>
    <property type="project" value="TreeGrafter"/>
</dbReference>
<keyword evidence="2" id="KW-0175">Coiled coil</keyword>
<proteinExistence type="inferred from homology"/>
<dbReference type="Gene3D" id="2.40.420.20">
    <property type="match status" value="1"/>
</dbReference>
<dbReference type="GO" id="GO:1990281">
    <property type="term" value="C:efflux pump complex"/>
    <property type="evidence" value="ECO:0007669"/>
    <property type="project" value="TreeGrafter"/>
</dbReference>
<gene>
    <name evidence="4" type="ORF">ABS24_05005</name>
</gene>
<sequence>MKKFVPILLVLGAIAVAILMSVFKPEPVKDEVPEAALAVKTQIINRSEVTLSVESQGTVQPRTRTTLISEVSGIVLEVSDSFIVGGSFEAGDILMRIDPTDYEVALQRAKAQLISRTALLEFEKARTAQAKKEWQMTGRPESEAPILALREPYLAEAQANILHAKAEVKQAKLKLKRATIRAPYAGMVSMKSVDIGQYVTTGSPLGETFAIDFVEVRLPLTERDLSQMTTLSFQSADPANTVVLSGSANGRSANWSASVVRSEGVVDELNRSQYVVARVSDPYRLNQSLKGNAVPLLVGTFVTATLKGKVLSNVFKVPRSALLQGSRVAVVDKMQRMQINSVDVVSSDEGYYYLSKGLKEGAEVIVSAIGTPIEGLKLEVKNSFNNGSAE</sequence>
<dbReference type="Gene3D" id="1.10.287.470">
    <property type="entry name" value="Helix hairpin bin"/>
    <property type="match status" value="1"/>
</dbReference>
<evidence type="ECO:0000313" key="5">
    <source>
        <dbReference type="Proteomes" id="UP000051213"/>
    </source>
</evidence>
<dbReference type="Proteomes" id="UP000051213">
    <property type="component" value="Unassembled WGS sequence"/>
</dbReference>
<dbReference type="PANTHER" id="PTHR30469">
    <property type="entry name" value="MULTIDRUG RESISTANCE PROTEIN MDTA"/>
    <property type="match status" value="1"/>
</dbReference>
<dbReference type="InterPro" id="IPR058625">
    <property type="entry name" value="MdtA-like_BSH"/>
</dbReference>
<dbReference type="InterPro" id="IPR006143">
    <property type="entry name" value="RND_pump_MFP"/>
</dbReference>
<accession>A0A0R2TYB8</accession>
<feature type="coiled-coil region" evidence="2">
    <location>
        <begin position="154"/>
        <end position="181"/>
    </location>
</feature>
<dbReference type="SUPFAM" id="SSF111369">
    <property type="entry name" value="HlyD-like secretion proteins"/>
    <property type="match status" value="1"/>
</dbReference>
<feature type="domain" description="Multidrug resistance protein MdtA-like barrel-sandwich hybrid" evidence="3">
    <location>
        <begin position="67"/>
        <end position="204"/>
    </location>
</feature>
<organism evidence="4 5">
    <name type="scientific">SAR92 bacterium BACL26 MAG-121220-bin70</name>
    <dbReference type="NCBI Taxonomy" id="1655626"/>
    <lineage>
        <taxon>Bacteria</taxon>
        <taxon>Pseudomonadati</taxon>
        <taxon>Pseudomonadota</taxon>
        <taxon>Gammaproteobacteria</taxon>
        <taxon>Cellvibrionales</taxon>
        <taxon>Porticoccaceae</taxon>
        <taxon>SAR92 clade</taxon>
    </lineage>
</organism>
<protein>
    <recommendedName>
        <fullName evidence="3">Multidrug resistance protein MdtA-like barrel-sandwich hybrid domain-containing protein</fullName>
    </recommendedName>
</protein>
<dbReference type="AlphaFoldDB" id="A0A0R2TYB8"/>
<evidence type="ECO:0000256" key="2">
    <source>
        <dbReference type="SAM" id="Coils"/>
    </source>
</evidence>
<dbReference type="EMBL" id="LICA01000371">
    <property type="protein sequence ID" value="KRO92108.1"/>
    <property type="molecule type" value="Genomic_DNA"/>
</dbReference>
<name>A0A0R2TYB8_9GAMM</name>
<dbReference type="Gene3D" id="2.40.50.100">
    <property type="match status" value="1"/>
</dbReference>
<comment type="caution">
    <text evidence="4">The sequence shown here is derived from an EMBL/GenBank/DDBJ whole genome shotgun (WGS) entry which is preliminary data.</text>
</comment>
<dbReference type="Gene3D" id="2.40.30.170">
    <property type="match status" value="1"/>
</dbReference>
<comment type="similarity">
    <text evidence="1">Belongs to the membrane fusion protein (MFP) (TC 8.A.1) family.</text>
</comment>